<protein>
    <submittedName>
        <fullName evidence="2">Deleted in lymphocytic leukemia 7</fullName>
    </submittedName>
</protein>
<dbReference type="Ensembl" id="ENSPCET00000022621.1">
    <property type="protein sequence ID" value="ENSPCEP00000021875.1"/>
    <property type="gene ID" value="ENSPCEG00000016771.1"/>
</dbReference>
<proteinExistence type="predicted"/>
<reference evidence="2" key="1">
    <citation type="submission" date="2025-08" db="UniProtKB">
        <authorList>
            <consortium name="Ensembl"/>
        </authorList>
    </citation>
    <scope>IDENTIFICATION</scope>
</reference>
<dbReference type="PANTHER" id="PTHR36961:SF1">
    <property type="entry name" value="LEUKEMIA-ASSOCIATED PROTEIN 7"/>
    <property type="match status" value="1"/>
</dbReference>
<feature type="region of interest" description="Disordered" evidence="1">
    <location>
        <begin position="49"/>
        <end position="79"/>
    </location>
</feature>
<keyword evidence="3" id="KW-1185">Reference proteome</keyword>
<name>A0A8C8SPC3_9SAUR</name>
<sequence length="195" mass="22291">MAALVPSFVSIDHQLVALQTLRLLPQQQQSEDAKACHYNMDQAVQPLSTDTSLHGMGQDPEETSSNQVPEWEESRSTARKTRPQTLIEIAVHSMLSRITDSTTKLVSREQNLLFPFFQKHPFPIHLKDSIEFRNISSHMAVQKEGQRFERDLYAAHQCLRTIIEKLIHSLAIFPSDMYAIAQASRIQILQKLPEM</sequence>
<accession>A0A8C8SPC3</accession>
<organism evidence="2 3">
    <name type="scientific">Pelusios castaneus</name>
    <name type="common">West African mud turtle</name>
    <dbReference type="NCBI Taxonomy" id="367368"/>
    <lineage>
        <taxon>Eukaryota</taxon>
        <taxon>Metazoa</taxon>
        <taxon>Chordata</taxon>
        <taxon>Craniata</taxon>
        <taxon>Vertebrata</taxon>
        <taxon>Euteleostomi</taxon>
        <taxon>Archelosauria</taxon>
        <taxon>Testudinata</taxon>
        <taxon>Testudines</taxon>
        <taxon>Pleurodira</taxon>
        <taxon>Pelomedusidae</taxon>
        <taxon>Pelusios</taxon>
    </lineage>
</organism>
<dbReference type="AlphaFoldDB" id="A0A8C8SPC3"/>
<dbReference type="InterPro" id="IPR031510">
    <property type="entry name" value="DLEU7"/>
</dbReference>
<evidence type="ECO:0000313" key="3">
    <source>
        <dbReference type="Proteomes" id="UP000694393"/>
    </source>
</evidence>
<evidence type="ECO:0000256" key="1">
    <source>
        <dbReference type="SAM" id="MobiDB-lite"/>
    </source>
</evidence>
<dbReference type="PANTHER" id="PTHR36961">
    <property type="entry name" value="LEUKEMIA-ASSOCIATED PROTEIN 7"/>
    <property type="match status" value="1"/>
</dbReference>
<reference evidence="2" key="2">
    <citation type="submission" date="2025-09" db="UniProtKB">
        <authorList>
            <consortium name="Ensembl"/>
        </authorList>
    </citation>
    <scope>IDENTIFICATION</scope>
</reference>
<evidence type="ECO:0000313" key="2">
    <source>
        <dbReference type="Ensembl" id="ENSPCEP00000021875.1"/>
    </source>
</evidence>
<dbReference type="Proteomes" id="UP000694393">
    <property type="component" value="Unplaced"/>
</dbReference>
<dbReference type="Pfam" id="PF15760">
    <property type="entry name" value="DLEU7"/>
    <property type="match status" value="1"/>
</dbReference>